<feature type="compositionally biased region" description="Polar residues" evidence="1">
    <location>
        <begin position="756"/>
        <end position="782"/>
    </location>
</feature>
<comment type="caution">
    <text evidence="2">The sequence shown here is derived from an EMBL/GenBank/DDBJ whole genome shotgun (WGS) entry which is preliminary data.</text>
</comment>
<evidence type="ECO:0000256" key="1">
    <source>
        <dbReference type="SAM" id="MobiDB-lite"/>
    </source>
</evidence>
<accession>A0AAV4LM59</accession>
<protein>
    <submittedName>
        <fullName evidence="2">Variant erythrocyte surface antigen-1 family protein</fullName>
    </submittedName>
</protein>
<evidence type="ECO:0000313" key="3">
    <source>
        <dbReference type="Proteomes" id="UP001497744"/>
    </source>
</evidence>
<feature type="region of interest" description="Disordered" evidence="1">
    <location>
        <begin position="428"/>
        <end position="449"/>
    </location>
</feature>
<feature type="compositionally biased region" description="Low complexity" evidence="1">
    <location>
        <begin position="843"/>
        <end position="856"/>
    </location>
</feature>
<proteinExistence type="predicted"/>
<dbReference type="RefSeq" id="XP_067713115.1">
    <property type="nucleotide sequence ID" value="XM_067857014.1"/>
</dbReference>
<feature type="compositionally biased region" description="Low complexity" evidence="1">
    <location>
        <begin position="783"/>
        <end position="793"/>
    </location>
</feature>
<name>A0AAV4LM59_BABCB</name>
<organism evidence="2 3">
    <name type="scientific">Babesia caballi</name>
    <dbReference type="NCBI Taxonomy" id="5871"/>
    <lineage>
        <taxon>Eukaryota</taxon>
        <taxon>Sar</taxon>
        <taxon>Alveolata</taxon>
        <taxon>Apicomplexa</taxon>
        <taxon>Aconoidasida</taxon>
        <taxon>Piroplasmida</taxon>
        <taxon>Babesiidae</taxon>
        <taxon>Babesia</taxon>
    </lineage>
</organism>
<dbReference type="EMBL" id="BPLF01000001">
    <property type="protein sequence ID" value="GIX61044.1"/>
    <property type="molecule type" value="Genomic_DNA"/>
</dbReference>
<reference evidence="2 3" key="1">
    <citation type="submission" date="2021-06" db="EMBL/GenBank/DDBJ databases">
        <title>Genome sequence of Babesia caballi.</title>
        <authorList>
            <person name="Yamagishi J."/>
            <person name="Kidaka T."/>
            <person name="Ochi A."/>
        </authorList>
    </citation>
    <scope>NUCLEOTIDE SEQUENCE [LARGE SCALE GENOMIC DNA]</scope>
    <source>
        <strain evidence="2">USDA-D6B2</strain>
    </source>
</reference>
<sequence length="896" mass="96355">MATELSDIGKPTTLKDALNLFGALGLGKLKDRVVTTIEERVKNKLKHTTELKSVAEKIFIKNNFNDVLNQLESLRKEIVGDTVHDNYGDYSVISYTSDYAYVELCVKYILDILPPLYATLCFLKFEVDEDDSEELGGGGWAQHFCNSHSASHPGTSLNQWITSQEAVVPATPSSTTSIMPGGYSSNLSETLENYLSRTPGSDLRAIQGGELVNTLNDLTLDSEDCGTSFHKLLLSVAIAAPWSPCNVATCLAVLRAVCDESDKTFSGHTASINGLGTVLKTLSEKLKLLAPNDNEGDEALLTALFEGSPKMYAEHVTSESFDTHVKWLKEILDQLTPALNSLKVDCKNWSKNDLEKATISGPFSYGFSFGGKWKSQWSDDVKKEIPGAIAKLTGVLDALKSCLEQYSKTFVSPMSGVAVGHGFASTSTSVSSESGSDRNHNPGSSGTLIDAPVPKDLKEAIDWILRVSGGDGVDKEKSGVKGLATAVYKLVELHVSNEVINIKHNIESTIATLADGLTAFVGYTGGTFPSGSGMASTSYKSVYELGVTWRWADDSERNAAKCAKIFLACVPLFYYAITYLYWRCAKISGYSGVWEAMPFNGKSVVNGTTFAYNGLTNFMEAVGYSNSGKLSSNSGGSIMTMLKETFNELETAPYNESAYLYGDFLRHVEKTGKRLSSTPDKCPLYTLHYVAEAYWASEPVKNNGIRAAIDTIRNTFESISKTNVCDYGALKSIIKDLHEKLEASLTPSTPEPASAVSISLNSESAGNNSQSLQPQQQHRVQTSVPPAASAASPKVEAFENEKSGSGEVESAGPVGPIGARGPAGPQGPRGDKGETAEQELQGSLSSSSSSSATTHPATPPPRHLTNLPPQWPQPQVLLPPLLSVAVRQLYISTSVA</sequence>
<keyword evidence="3" id="KW-1185">Reference proteome</keyword>
<evidence type="ECO:0000313" key="2">
    <source>
        <dbReference type="EMBL" id="GIX61044.1"/>
    </source>
</evidence>
<dbReference type="Proteomes" id="UP001497744">
    <property type="component" value="Unassembled WGS sequence"/>
</dbReference>
<gene>
    <name evidence="2" type="ORF">BcabD6B2_04790</name>
</gene>
<feature type="compositionally biased region" description="Low complexity" evidence="1">
    <location>
        <begin position="811"/>
        <end position="828"/>
    </location>
</feature>
<feature type="region of interest" description="Disordered" evidence="1">
    <location>
        <begin position="744"/>
        <end position="871"/>
    </location>
</feature>
<dbReference type="AlphaFoldDB" id="A0AAV4LM59"/>
<dbReference type="GeneID" id="94192527"/>